<feature type="compositionally biased region" description="Polar residues" evidence="1">
    <location>
        <begin position="120"/>
        <end position="138"/>
    </location>
</feature>
<accession>A0A642UWZ5</accession>
<dbReference type="GeneID" id="54779242"/>
<keyword evidence="3" id="KW-1185">Reference proteome</keyword>
<sequence>MTSIGEYVGRTLDDPGLFYDQVDYAKASAATGIPPELIAYAIDDEFDRRLFGNGDVATFFTNLPTSKSASVTVEAQLDRLHLTPFVSESTSATSGSADRDTPSISKPPTTEPTSLPPSSNKIKANAVNQHNHSRQPATSEEPKNVALRPYSHPAPINPTLLHVTVKATVEPSQTLAAAPPIAPRQEAVKSTRHSSPISPLAPATPSPPRARRRQSMVEQALPRYIKSQLKSPPRTSGGTTGVYSTVVEEELGVSGFIRSPGSSSSKVPPPSSDVLDFDEEYISPASLSRFYGVPAPPKPSDTSDVDFITINDSNDDDTHDNDYLFNL</sequence>
<comment type="caution">
    <text evidence="2">The sequence shown here is derived from an EMBL/GenBank/DDBJ whole genome shotgun (WGS) entry which is preliminary data.</text>
</comment>
<proteinExistence type="predicted"/>
<feature type="region of interest" description="Disordered" evidence="1">
    <location>
        <begin position="88"/>
        <end position="152"/>
    </location>
</feature>
<name>A0A642UWZ5_DIURU</name>
<feature type="compositionally biased region" description="Polar residues" evidence="1">
    <location>
        <begin position="88"/>
        <end position="106"/>
    </location>
</feature>
<evidence type="ECO:0000313" key="2">
    <source>
        <dbReference type="EMBL" id="KAA8907269.1"/>
    </source>
</evidence>
<evidence type="ECO:0000313" key="3">
    <source>
        <dbReference type="Proteomes" id="UP000449547"/>
    </source>
</evidence>
<organism evidence="2 3">
    <name type="scientific">Diutina rugosa</name>
    <name type="common">Yeast</name>
    <name type="synonym">Candida rugosa</name>
    <dbReference type="NCBI Taxonomy" id="5481"/>
    <lineage>
        <taxon>Eukaryota</taxon>
        <taxon>Fungi</taxon>
        <taxon>Dikarya</taxon>
        <taxon>Ascomycota</taxon>
        <taxon>Saccharomycotina</taxon>
        <taxon>Pichiomycetes</taxon>
        <taxon>Debaryomycetaceae</taxon>
        <taxon>Diutina</taxon>
    </lineage>
</organism>
<reference evidence="2 3" key="1">
    <citation type="submission" date="2019-07" db="EMBL/GenBank/DDBJ databases">
        <title>Genome assembly of two rare yeast pathogens: Diutina rugosa and Trichomonascus ciferrii.</title>
        <authorList>
            <person name="Mixao V."/>
            <person name="Saus E."/>
            <person name="Hansen A."/>
            <person name="Lass-Flor C."/>
            <person name="Gabaldon T."/>
        </authorList>
    </citation>
    <scope>NUCLEOTIDE SEQUENCE [LARGE SCALE GENOMIC DNA]</scope>
    <source>
        <strain evidence="2 3">CBS 613</strain>
    </source>
</reference>
<feature type="compositionally biased region" description="Low complexity" evidence="1">
    <location>
        <begin position="255"/>
        <end position="266"/>
    </location>
</feature>
<gene>
    <name evidence="2" type="ORF">DIURU_000589</name>
</gene>
<dbReference type="AlphaFoldDB" id="A0A642UWZ5"/>
<feature type="region of interest" description="Disordered" evidence="1">
    <location>
        <begin position="255"/>
        <end position="327"/>
    </location>
</feature>
<dbReference type="Proteomes" id="UP000449547">
    <property type="component" value="Unassembled WGS sequence"/>
</dbReference>
<feature type="compositionally biased region" description="Low complexity" evidence="1">
    <location>
        <begin position="107"/>
        <end position="119"/>
    </location>
</feature>
<feature type="region of interest" description="Disordered" evidence="1">
    <location>
        <begin position="175"/>
        <end position="212"/>
    </location>
</feature>
<evidence type="ECO:0000256" key="1">
    <source>
        <dbReference type="SAM" id="MobiDB-lite"/>
    </source>
</evidence>
<dbReference type="VEuPathDB" id="FungiDB:DIURU_000589"/>
<protein>
    <submittedName>
        <fullName evidence="2">Uncharacterized protein</fullName>
    </submittedName>
</protein>
<dbReference type="RefSeq" id="XP_034014578.1">
    <property type="nucleotide sequence ID" value="XM_034158853.1"/>
</dbReference>
<dbReference type="EMBL" id="SWFT01000026">
    <property type="protein sequence ID" value="KAA8907269.1"/>
    <property type="molecule type" value="Genomic_DNA"/>
</dbReference>